<feature type="region of interest" description="Disordered" evidence="9">
    <location>
        <begin position="111"/>
        <end position="135"/>
    </location>
</feature>
<dbReference type="Proteomes" id="UP000077521">
    <property type="component" value="Unassembled WGS sequence"/>
</dbReference>
<reference evidence="11" key="2">
    <citation type="journal article" date="2019" name="IMA Fungus">
        <title>Genome sequencing and comparison of five Tilletia species to identify candidate genes for the detection of regulated species infecting wheat.</title>
        <authorList>
            <person name="Nguyen H.D.T."/>
            <person name="Sultana T."/>
            <person name="Kesanakurti P."/>
            <person name="Hambleton S."/>
        </authorList>
    </citation>
    <scope>NUCLEOTIDE SEQUENCE</scope>
    <source>
        <strain evidence="11">DAOMC 236416</strain>
    </source>
</reference>
<keyword evidence="12" id="KW-1185">Reference proteome</keyword>
<organism evidence="11 12">
    <name type="scientific">Tilletia indica</name>
    <dbReference type="NCBI Taxonomy" id="43049"/>
    <lineage>
        <taxon>Eukaryota</taxon>
        <taxon>Fungi</taxon>
        <taxon>Dikarya</taxon>
        <taxon>Basidiomycota</taxon>
        <taxon>Ustilaginomycotina</taxon>
        <taxon>Exobasidiomycetes</taxon>
        <taxon>Tilletiales</taxon>
        <taxon>Tilletiaceae</taxon>
        <taxon>Tilletia</taxon>
    </lineage>
</organism>
<evidence type="ECO:0000256" key="9">
    <source>
        <dbReference type="SAM" id="MobiDB-lite"/>
    </source>
</evidence>
<dbReference type="PANTHER" id="PTHR31586:SF1">
    <property type="entry name" value="CYTOCHROME C OXIDASE ASSEMBLY PROTEIN COX20, MITOCHONDRIAL"/>
    <property type="match status" value="1"/>
</dbReference>
<keyword evidence="7" id="KW-0496">Mitochondrion</keyword>
<accession>A0A177T9Y6</accession>
<dbReference type="AlphaFoldDB" id="A0A177T9Y6"/>
<evidence type="ECO:0000256" key="6">
    <source>
        <dbReference type="ARBA" id="ARBA00022989"/>
    </source>
</evidence>
<evidence type="ECO:0000256" key="2">
    <source>
        <dbReference type="ARBA" id="ARBA00009575"/>
    </source>
</evidence>
<protein>
    <recommendedName>
        <fullName evidence="3">Cytochrome c oxidase assembly protein COX20, mitochondrial</fullName>
    </recommendedName>
</protein>
<evidence type="ECO:0000256" key="1">
    <source>
        <dbReference type="ARBA" id="ARBA00004273"/>
    </source>
</evidence>
<reference evidence="11" key="1">
    <citation type="submission" date="2016-04" db="EMBL/GenBank/DDBJ databases">
        <authorList>
            <person name="Nguyen H.D."/>
            <person name="Samba Siva P."/>
            <person name="Cullis J."/>
            <person name="Levesque C.A."/>
            <person name="Hambleton S."/>
        </authorList>
    </citation>
    <scope>NUCLEOTIDE SEQUENCE</scope>
    <source>
        <strain evidence="11">DAOMC 236416</strain>
    </source>
</reference>
<evidence type="ECO:0000256" key="5">
    <source>
        <dbReference type="ARBA" id="ARBA00022792"/>
    </source>
</evidence>
<sequence>MSDVKTSSRQKIDDGEALKAAVSKLSPVDDFKNLGKVPCARSSLLTGMATAAGVIGVTAIAGRGLRKSLNWGVGSFCFVSIASWEICRRQRKAEHNRMKMMVETFPNRAAAAAADRKRSESSEPSISRISPSVTS</sequence>
<evidence type="ECO:0000256" key="4">
    <source>
        <dbReference type="ARBA" id="ARBA00022692"/>
    </source>
</evidence>
<dbReference type="PANTHER" id="PTHR31586">
    <property type="entry name" value="CYTOCHROME C OXIDASE PROTEIN 20"/>
    <property type="match status" value="1"/>
</dbReference>
<keyword evidence="6 10" id="KW-1133">Transmembrane helix</keyword>
<evidence type="ECO:0000313" key="12">
    <source>
        <dbReference type="Proteomes" id="UP000077521"/>
    </source>
</evidence>
<feature type="transmembrane region" description="Helical" evidence="10">
    <location>
        <begin position="68"/>
        <end position="87"/>
    </location>
</feature>
<dbReference type="InterPro" id="IPR022533">
    <property type="entry name" value="Cox20"/>
</dbReference>
<comment type="similarity">
    <text evidence="2">Belongs to the COX20 family.</text>
</comment>
<feature type="compositionally biased region" description="Low complexity" evidence="9">
    <location>
        <begin position="122"/>
        <end position="135"/>
    </location>
</feature>
<dbReference type="EMBL" id="LWDF02000182">
    <property type="protein sequence ID" value="KAE8254698.1"/>
    <property type="molecule type" value="Genomic_DNA"/>
</dbReference>
<dbReference type="PIRSF" id="PIRSF007871">
    <property type="entry name" value="Cox20"/>
    <property type="match status" value="1"/>
</dbReference>
<comment type="caution">
    <text evidence="11">The sequence shown here is derived from an EMBL/GenBank/DDBJ whole genome shotgun (WGS) entry which is preliminary data.</text>
</comment>
<evidence type="ECO:0000256" key="8">
    <source>
        <dbReference type="ARBA" id="ARBA00023136"/>
    </source>
</evidence>
<comment type="subcellular location">
    <subcellularLocation>
        <location evidence="1">Mitochondrion inner membrane</location>
    </subcellularLocation>
</comment>
<evidence type="ECO:0000256" key="3">
    <source>
        <dbReference type="ARBA" id="ARBA00017689"/>
    </source>
</evidence>
<feature type="transmembrane region" description="Helical" evidence="10">
    <location>
        <begin position="42"/>
        <end position="62"/>
    </location>
</feature>
<name>A0A177T9Y6_9BASI</name>
<dbReference type="GO" id="GO:0005743">
    <property type="term" value="C:mitochondrial inner membrane"/>
    <property type="evidence" value="ECO:0007669"/>
    <property type="project" value="UniProtKB-SubCell"/>
</dbReference>
<evidence type="ECO:0000313" key="11">
    <source>
        <dbReference type="EMBL" id="KAE8254698.1"/>
    </source>
</evidence>
<proteinExistence type="inferred from homology"/>
<keyword evidence="4 10" id="KW-0812">Transmembrane</keyword>
<dbReference type="GO" id="GO:0033617">
    <property type="term" value="P:mitochondrial respiratory chain complex IV assembly"/>
    <property type="evidence" value="ECO:0007669"/>
    <property type="project" value="InterPro"/>
</dbReference>
<keyword evidence="8 10" id="KW-0472">Membrane</keyword>
<keyword evidence="5" id="KW-0999">Mitochondrion inner membrane</keyword>
<evidence type="ECO:0000256" key="7">
    <source>
        <dbReference type="ARBA" id="ARBA00023128"/>
    </source>
</evidence>
<dbReference type="Pfam" id="PF12597">
    <property type="entry name" value="Cox20"/>
    <property type="match status" value="1"/>
</dbReference>
<evidence type="ECO:0000256" key="10">
    <source>
        <dbReference type="SAM" id="Phobius"/>
    </source>
</evidence>
<gene>
    <name evidence="11" type="ORF">A4X13_0g3310</name>
</gene>